<dbReference type="Gene3D" id="3.90.1560.10">
    <property type="entry name" value="ComB-like"/>
    <property type="match status" value="1"/>
</dbReference>
<evidence type="ECO:0000256" key="5">
    <source>
        <dbReference type="ARBA" id="ARBA00022801"/>
    </source>
</evidence>
<proteinExistence type="inferred from homology"/>
<dbReference type="PANTHER" id="PTHR37311:SF1">
    <property type="entry name" value="2-PHOSPHOSULFOLACTATE PHOSPHATASE-RELATED"/>
    <property type="match status" value="1"/>
</dbReference>
<reference evidence="8 9" key="1">
    <citation type="journal article" date="2011" name="J. Bacteriol.">
        <title>Genome sequence of the mercury-methylating and pleomorphic Desulfovibrio africanus Strain Walvis Bay.</title>
        <authorList>
            <person name="Brown S.D."/>
            <person name="Wall J.D."/>
            <person name="Kucken A.M."/>
            <person name="Gilmour C.C."/>
            <person name="Podar M."/>
            <person name="Brandt C.C."/>
            <person name="Teshima H."/>
            <person name="Detter J.C."/>
            <person name="Han C.S."/>
            <person name="Land M.L."/>
            <person name="Lucas S."/>
            <person name="Han J."/>
            <person name="Pennacchio L."/>
            <person name="Nolan M."/>
            <person name="Pitluck S."/>
            <person name="Woyke T."/>
            <person name="Goodwin L."/>
            <person name="Palumbo A.V."/>
            <person name="Elias D.A."/>
        </authorList>
    </citation>
    <scope>NUCLEOTIDE SEQUENCE [LARGE SCALE GENOMIC DNA]</scope>
    <source>
        <strain evidence="8 9">Walvis Bay</strain>
    </source>
</reference>
<dbReference type="RefSeq" id="WP_014259736.1">
    <property type="nucleotide sequence ID" value="NC_016629.1"/>
</dbReference>
<dbReference type="InterPro" id="IPR005238">
    <property type="entry name" value="ComB-like"/>
</dbReference>
<dbReference type="EMBL" id="CP003221">
    <property type="protein sequence ID" value="EGJ49968.1"/>
    <property type="molecule type" value="Genomic_DNA"/>
</dbReference>
<keyword evidence="9" id="KW-1185">Reference proteome</keyword>
<evidence type="ECO:0000313" key="8">
    <source>
        <dbReference type="EMBL" id="EGJ49968.1"/>
    </source>
</evidence>
<comment type="catalytic activity">
    <reaction evidence="7">
        <text>(2R)-O-phospho-3-sulfolactate + H2O = (2R)-3-sulfolactate + phosphate</text>
        <dbReference type="Rhea" id="RHEA:23416"/>
        <dbReference type="ChEBI" id="CHEBI:15377"/>
        <dbReference type="ChEBI" id="CHEBI:15597"/>
        <dbReference type="ChEBI" id="CHEBI:43474"/>
        <dbReference type="ChEBI" id="CHEBI:58738"/>
        <dbReference type="EC" id="3.1.3.71"/>
    </reaction>
</comment>
<keyword evidence="5" id="KW-0378">Hydrolase</keyword>
<evidence type="ECO:0000256" key="1">
    <source>
        <dbReference type="ARBA" id="ARBA00001946"/>
    </source>
</evidence>
<dbReference type="AlphaFoldDB" id="F3Z170"/>
<protein>
    <recommendedName>
        <fullName evidence="4">Probable 2-phosphosulfolactate phosphatase</fullName>
        <ecNumber evidence="3">3.1.3.71</ecNumber>
    </recommendedName>
</protein>
<dbReference type="KEGG" id="daf:Desaf_1632"/>
<evidence type="ECO:0000256" key="2">
    <source>
        <dbReference type="ARBA" id="ARBA00009997"/>
    </source>
</evidence>
<dbReference type="GO" id="GO:0000287">
    <property type="term" value="F:magnesium ion binding"/>
    <property type="evidence" value="ECO:0007669"/>
    <property type="project" value="InterPro"/>
</dbReference>
<evidence type="ECO:0000256" key="3">
    <source>
        <dbReference type="ARBA" id="ARBA00012953"/>
    </source>
</evidence>
<comment type="cofactor">
    <cofactor evidence="1">
        <name>Mg(2+)</name>
        <dbReference type="ChEBI" id="CHEBI:18420"/>
    </cofactor>
</comment>
<dbReference type="InterPro" id="IPR036702">
    <property type="entry name" value="ComB-like_sf"/>
</dbReference>
<dbReference type="SUPFAM" id="SSF142823">
    <property type="entry name" value="ComB-like"/>
    <property type="match status" value="1"/>
</dbReference>
<dbReference type="Pfam" id="PF04029">
    <property type="entry name" value="2-ph_phosp"/>
    <property type="match status" value="1"/>
</dbReference>
<name>F3Z170_DESAF</name>
<organism evidence="8 9">
    <name type="scientific">Desulfocurvibacter africanus subsp. africanus str. Walvis Bay</name>
    <dbReference type="NCBI Taxonomy" id="690850"/>
    <lineage>
        <taxon>Bacteria</taxon>
        <taxon>Pseudomonadati</taxon>
        <taxon>Thermodesulfobacteriota</taxon>
        <taxon>Desulfovibrionia</taxon>
        <taxon>Desulfovibrionales</taxon>
        <taxon>Desulfovibrionaceae</taxon>
        <taxon>Desulfocurvibacter</taxon>
    </lineage>
</organism>
<gene>
    <name evidence="8" type="ORF">Desaf_1632</name>
</gene>
<dbReference type="EC" id="3.1.3.71" evidence="3"/>
<keyword evidence="6" id="KW-0460">Magnesium</keyword>
<dbReference type="STRING" id="690850.Desaf_1632"/>
<accession>F3Z170</accession>
<dbReference type="eggNOG" id="COG2045">
    <property type="taxonomic scope" value="Bacteria"/>
</dbReference>
<dbReference type="HOGENOM" id="CLU_070028_1_0_7"/>
<sequence>MQISIHALLGGAHHARGLTVIIDVFRAFSTACYAINAGAARIIPVAELEQAYALKREHPDWLLMGERDAIKQPGFDFGNSPTEVEAVDLSGLTVVHTTSAGTQGLVAAMSAPEVSEVLTGSFVNLGATVEYIRSRAPEAVTFVAMGTAGRERSGEDDLCAMYMKNELQGVPNRFEAIKGYLATIESARKFFDPKADYAPERDFELCTALDRFDFALTAGRDEDGLLTLRAAKPAPA</sequence>
<evidence type="ECO:0000256" key="7">
    <source>
        <dbReference type="ARBA" id="ARBA00033711"/>
    </source>
</evidence>
<dbReference type="PANTHER" id="PTHR37311">
    <property type="entry name" value="2-PHOSPHOSULFOLACTATE PHOSPHATASE-RELATED"/>
    <property type="match status" value="1"/>
</dbReference>
<dbReference type="GO" id="GO:0050545">
    <property type="term" value="F:sulfopyruvate decarboxylase activity"/>
    <property type="evidence" value="ECO:0007669"/>
    <property type="project" value="TreeGrafter"/>
</dbReference>
<evidence type="ECO:0000256" key="6">
    <source>
        <dbReference type="ARBA" id="ARBA00022842"/>
    </source>
</evidence>
<evidence type="ECO:0000256" key="4">
    <source>
        <dbReference type="ARBA" id="ARBA00021948"/>
    </source>
</evidence>
<evidence type="ECO:0000313" key="9">
    <source>
        <dbReference type="Proteomes" id="UP000007844"/>
    </source>
</evidence>
<dbReference type="Proteomes" id="UP000007844">
    <property type="component" value="Chromosome"/>
</dbReference>
<dbReference type="GO" id="GO:0050532">
    <property type="term" value="F:2-phosphosulfolactate phosphatase activity"/>
    <property type="evidence" value="ECO:0007669"/>
    <property type="project" value="UniProtKB-EC"/>
</dbReference>
<comment type="similarity">
    <text evidence="2">Belongs to the ComB family.</text>
</comment>